<dbReference type="SUPFAM" id="SSF55073">
    <property type="entry name" value="Nucleotide cyclase"/>
    <property type="match status" value="1"/>
</dbReference>
<sequence>MSNRENKITIETIMADQRIKQGDQGLEECIITLSEKLDLANSILKAILETTHDFIIFALDSEYRYVSFNNRHQEMAKSQWGKSIEIGTNMLDLIEDNEEWKNLKGFLDRVLAGEQFCSVEEHHDVDGNVTLGKNHWAPVKNKTGEITGIVCFIEDVTENKRFLKAMLEERKNQDNVESLTFCDQLTGAFNRKYYEKELERLDDKLYYPLSIIVLSVNRLDQINDKYGRAVGDLIIKQVAQILKTTCRGDDVVVRLEGNEFVILMPKTEGANGERAIKRIKKIMDEANVQSIKLSVSFGYCTKYDETEDLNRIFEMAEKQLERLKRLEE</sequence>
<evidence type="ECO:0000313" key="2">
    <source>
        <dbReference type="EMBL" id="MBC3804338.1"/>
    </source>
</evidence>
<dbReference type="PANTHER" id="PTHR45138">
    <property type="entry name" value="REGULATORY COMPONENTS OF SENSORY TRANSDUCTION SYSTEM"/>
    <property type="match status" value="1"/>
</dbReference>
<protein>
    <submittedName>
        <fullName evidence="2">Diguanylate cyclase</fullName>
    </submittedName>
</protein>
<name>A0ABR6WV06_9FIRM</name>
<dbReference type="InterPro" id="IPR050469">
    <property type="entry name" value="Diguanylate_Cyclase"/>
</dbReference>
<dbReference type="Gene3D" id="3.30.450.20">
    <property type="entry name" value="PAS domain"/>
    <property type="match status" value="1"/>
</dbReference>
<dbReference type="PANTHER" id="PTHR45138:SF9">
    <property type="entry name" value="DIGUANYLATE CYCLASE DGCM-RELATED"/>
    <property type="match status" value="1"/>
</dbReference>
<dbReference type="NCBIfam" id="TIGR00229">
    <property type="entry name" value="sensory_box"/>
    <property type="match status" value="1"/>
</dbReference>
<dbReference type="PROSITE" id="PS50887">
    <property type="entry name" value="GGDEF"/>
    <property type="match status" value="1"/>
</dbReference>
<evidence type="ECO:0000259" key="1">
    <source>
        <dbReference type="PROSITE" id="PS50887"/>
    </source>
</evidence>
<dbReference type="InterPro" id="IPR043128">
    <property type="entry name" value="Rev_trsase/Diguanyl_cyclase"/>
</dbReference>
<accession>A0ABR6WV06</accession>
<dbReference type="InterPro" id="IPR029787">
    <property type="entry name" value="Nucleotide_cyclase"/>
</dbReference>
<reference evidence="2 3" key="1">
    <citation type="journal article" date="2020" name="mSystems">
        <title>Defining Genomic and Predicted Metabolic Features of the Acetobacterium Genus.</title>
        <authorList>
            <person name="Ross D.E."/>
            <person name="Marshall C.W."/>
            <person name="Gulliver D."/>
            <person name="May H.D."/>
            <person name="Norman R.S."/>
        </authorList>
    </citation>
    <scope>NUCLEOTIDE SEQUENCE [LARGE SCALE GENOMIC DNA]</scope>
    <source>
        <strain evidence="2 3">DSM 8238</strain>
    </source>
</reference>
<dbReference type="Pfam" id="PF00990">
    <property type="entry name" value="GGDEF"/>
    <property type="match status" value="1"/>
</dbReference>
<dbReference type="CDD" id="cd01949">
    <property type="entry name" value="GGDEF"/>
    <property type="match status" value="1"/>
</dbReference>
<comment type="caution">
    <text evidence="2">The sequence shown here is derived from an EMBL/GenBank/DDBJ whole genome shotgun (WGS) entry which is preliminary data.</text>
</comment>
<dbReference type="Pfam" id="PF00989">
    <property type="entry name" value="PAS"/>
    <property type="match status" value="1"/>
</dbReference>
<keyword evidence="3" id="KW-1185">Reference proteome</keyword>
<dbReference type="Proteomes" id="UP000603234">
    <property type="component" value="Unassembled WGS sequence"/>
</dbReference>
<dbReference type="InterPro" id="IPR013767">
    <property type="entry name" value="PAS_fold"/>
</dbReference>
<dbReference type="NCBIfam" id="TIGR00254">
    <property type="entry name" value="GGDEF"/>
    <property type="match status" value="1"/>
</dbReference>
<feature type="domain" description="GGDEF" evidence="1">
    <location>
        <begin position="207"/>
        <end position="328"/>
    </location>
</feature>
<dbReference type="InterPro" id="IPR035965">
    <property type="entry name" value="PAS-like_dom_sf"/>
</dbReference>
<dbReference type="EMBL" id="WJBC01000009">
    <property type="protein sequence ID" value="MBC3804338.1"/>
    <property type="molecule type" value="Genomic_DNA"/>
</dbReference>
<dbReference type="InterPro" id="IPR000014">
    <property type="entry name" value="PAS"/>
</dbReference>
<evidence type="ECO:0000313" key="3">
    <source>
        <dbReference type="Proteomes" id="UP000603234"/>
    </source>
</evidence>
<organism evidence="2 3">
    <name type="scientific">Acetobacterium fimetarium</name>
    <dbReference type="NCBI Taxonomy" id="52691"/>
    <lineage>
        <taxon>Bacteria</taxon>
        <taxon>Bacillati</taxon>
        <taxon>Bacillota</taxon>
        <taxon>Clostridia</taxon>
        <taxon>Eubacteriales</taxon>
        <taxon>Eubacteriaceae</taxon>
        <taxon>Acetobacterium</taxon>
    </lineage>
</organism>
<proteinExistence type="predicted"/>
<dbReference type="SUPFAM" id="SSF55785">
    <property type="entry name" value="PYP-like sensor domain (PAS domain)"/>
    <property type="match status" value="1"/>
</dbReference>
<dbReference type="InterPro" id="IPR000160">
    <property type="entry name" value="GGDEF_dom"/>
</dbReference>
<gene>
    <name evidence="2" type="ORF">GH808_07830</name>
</gene>
<dbReference type="SMART" id="SM00267">
    <property type="entry name" value="GGDEF"/>
    <property type="match status" value="1"/>
</dbReference>
<dbReference type="Gene3D" id="3.30.70.270">
    <property type="match status" value="1"/>
</dbReference>
<dbReference type="RefSeq" id="WP_186842225.1">
    <property type="nucleotide sequence ID" value="NZ_WJBC01000009.1"/>
</dbReference>